<evidence type="ECO:0000313" key="3">
    <source>
        <dbReference type="EMBL" id="CAE7201106.1"/>
    </source>
</evidence>
<dbReference type="EMBL" id="CAJNJA010005898">
    <property type="protein sequence ID" value="CAE7201106.1"/>
    <property type="molecule type" value="Genomic_DNA"/>
</dbReference>
<sequence length="621" mass="71545">MSSIDDVIKAAIQNELQDVSEQLKKQDERFDELKQAFEEVSGHVAERGRETEKLREDVDRQKTDLEALDARTKSDLEASIKEVKDRLDRHENDTEGLAGLVQLRTKVDGFAEELTKILAKMEDHGKTVASSKSRTDKCEETLRDIERKCDDAASTVKTNQDTLQNVEQTCVDVRERQQVVEDQVVKKYDSLWQDVLKEMEKLKVNQEQLMMEDIQRRQLDSRREGRSHVKYVTQLVAAVHDERRKLAIAKDLMTVWQQHTWTSLRRRTGIQWLCASLAGVGKKRQHQFLSRWKRHTSIWTLVKQLREEYIKLIPDVQKEIEASGLPARVRFLEEFVQTLRTELDSLMETVKEHSTALAVNAEWVEKTRVIILDLTQRLDEVDAKVADVLVSCGKRMDEVEARLAVCEKSVDDLSEAQKALALAKDVQSIMRDVLLIWNSIKQLDAAKADKKDMDSFALETSKRDRQSLRRIEDLQSSVTVQLREETLRIQEKCAQLDVKVDESSKQFLHWEQMWERLAAYVEELVKQVGDMQWGRTNCGGCRPPSGRVRLRPASATFPRDGSESENGLVYVNSETRIRATDVHPDTPPPIERGPGPGMSRTRQRMFMDPSRRASKHLLLLL</sequence>
<protein>
    <submittedName>
        <fullName evidence="3">TBP2 protein</fullName>
    </submittedName>
</protein>
<dbReference type="OrthoDB" id="418779at2759"/>
<proteinExistence type="predicted"/>
<evidence type="ECO:0000256" key="1">
    <source>
        <dbReference type="SAM" id="Coils"/>
    </source>
</evidence>
<keyword evidence="4" id="KW-1185">Reference proteome</keyword>
<feature type="region of interest" description="Disordered" evidence="2">
    <location>
        <begin position="580"/>
        <end position="601"/>
    </location>
</feature>
<dbReference type="Gene3D" id="1.10.287.1490">
    <property type="match status" value="1"/>
</dbReference>
<comment type="caution">
    <text evidence="3">The sequence shown here is derived from an EMBL/GenBank/DDBJ whole genome shotgun (WGS) entry which is preliminary data.</text>
</comment>
<evidence type="ECO:0000313" key="4">
    <source>
        <dbReference type="Proteomes" id="UP000601435"/>
    </source>
</evidence>
<evidence type="ECO:0000256" key="2">
    <source>
        <dbReference type="SAM" id="MobiDB-lite"/>
    </source>
</evidence>
<name>A0A812JAC7_9DINO</name>
<organism evidence="3 4">
    <name type="scientific">Symbiodinium necroappetens</name>
    <dbReference type="NCBI Taxonomy" id="1628268"/>
    <lineage>
        <taxon>Eukaryota</taxon>
        <taxon>Sar</taxon>
        <taxon>Alveolata</taxon>
        <taxon>Dinophyceae</taxon>
        <taxon>Suessiales</taxon>
        <taxon>Symbiodiniaceae</taxon>
        <taxon>Symbiodinium</taxon>
    </lineage>
</organism>
<keyword evidence="1" id="KW-0175">Coiled coil</keyword>
<accession>A0A812JAC7</accession>
<gene>
    <name evidence="3" type="primary">TBP2</name>
    <name evidence="3" type="ORF">SNEC2469_LOCUS1562</name>
</gene>
<feature type="coiled-coil region" evidence="1">
    <location>
        <begin position="9"/>
        <end position="93"/>
    </location>
</feature>
<reference evidence="3" key="1">
    <citation type="submission" date="2021-02" db="EMBL/GenBank/DDBJ databases">
        <authorList>
            <person name="Dougan E. K."/>
            <person name="Rhodes N."/>
            <person name="Thang M."/>
            <person name="Chan C."/>
        </authorList>
    </citation>
    <scope>NUCLEOTIDE SEQUENCE</scope>
</reference>
<dbReference type="Proteomes" id="UP000601435">
    <property type="component" value="Unassembled WGS sequence"/>
</dbReference>
<dbReference type="AlphaFoldDB" id="A0A812JAC7"/>